<protein>
    <submittedName>
        <fullName evidence="2">DUF2955 domain-containing protein</fullName>
    </submittedName>
</protein>
<feature type="transmembrane region" description="Helical" evidence="1">
    <location>
        <begin position="280"/>
        <end position="298"/>
    </location>
</feature>
<dbReference type="InterPro" id="IPR016926">
    <property type="entry name" value="UCP029594"/>
</dbReference>
<dbReference type="RefSeq" id="WP_248158955.1">
    <property type="nucleotide sequence ID" value="NZ_JAKZAJ010000004.1"/>
</dbReference>
<dbReference type="PIRSF" id="PIRSF029594">
    <property type="entry name" value="UCP029594"/>
    <property type="match status" value="1"/>
</dbReference>
<evidence type="ECO:0000313" key="2">
    <source>
        <dbReference type="EMBL" id="MFC5546682.1"/>
    </source>
</evidence>
<sequence length="350" mass="38377">MSTDRPALDGNGLRQCLRIAFGGLTGLVISKLMGWNYGVFFTVFPMFLLAMIPVLNAHVVRQFLASAVLTGIEVSLVTGLTEHMPLINTALVFLIFCGRFRLMARGPMFLFGANGVLTLSIMFHFASYPGVDVYDLVTSNFVASVLAVLIAGLMHWLFPDVAPRQAMARPAKPEAQVRHETLMGAVTATLSFATFQIFDLRDSLSAQMATILILFALSFPGAQTSAFKRAIGALLGCNLALVMQVVLYNQNHHILLVILAYWLGLMIFARVHLLEGGGSAIGFGGLTTLGILFGQYLAPHQDLIYSALYRFSSMAVALVATLAFMACLHWLLNRWTATRAHDRDPREIFE</sequence>
<feature type="transmembrane region" description="Helical" evidence="1">
    <location>
        <begin position="140"/>
        <end position="158"/>
    </location>
</feature>
<feature type="transmembrane region" description="Helical" evidence="1">
    <location>
        <begin position="229"/>
        <end position="248"/>
    </location>
</feature>
<feature type="transmembrane region" description="Helical" evidence="1">
    <location>
        <begin position="35"/>
        <end position="56"/>
    </location>
</feature>
<dbReference type="Proteomes" id="UP001596055">
    <property type="component" value="Unassembled WGS sequence"/>
</dbReference>
<keyword evidence="1" id="KW-0812">Transmembrane</keyword>
<keyword evidence="1" id="KW-1133">Transmembrane helix</keyword>
<dbReference type="Pfam" id="PF11168">
    <property type="entry name" value="DUF2955"/>
    <property type="match status" value="1"/>
</dbReference>
<feature type="transmembrane region" description="Helical" evidence="1">
    <location>
        <begin position="204"/>
        <end position="222"/>
    </location>
</feature>
<reference evidence="3" key="1">
    <citation type="journal article" date="2019" name="Int. J. Syst. Evol. Microbiol.">
        <title>The Global Catalogue of Microorganisms (GCM) 10K type strain sequencing project: providing services to taxonomists for standard genome sequencing and annotation.</title>
        <authorList>
            <consortium name="The Broad Institute Genomics Platform"/>
            <consortium name="The Broad Institute Genome Sequencing Center for Infectious Disease"/>
            <person name="Wu L."/>
            <person name="Ma J."/>
        </authorList>
    </citation>
    <scope>NUCLEOTIDE SEQUENCE [LARGE SCALE GENOMIC DNA]</scope>
    <source>
        <strain evidence="3">CGMCC 4.1799</strain>
    </source>
</reference>
<dbReference type="InterPro" id="IPR022604">
    <property type="entry name" value="DUF2955"/>
</dbReference>
<organism evidence="2 3">
    <name type="scientific">Marinobacter koreensis</name>
    <dbReference type="NCBI Taxonomy" id="335974"/>
    <lineage>
        <taxon>Bacteria</taxon>
        <taxon>Pseudomonadati</taxon>
        <taxon>Pseudomonadota</taxon>
        <taxon>Gammaproteobacteria</taxon>
        <taxon>Pseudomonadales</taxon>
        <taxon>Marinobacteraceae</taxon>
        <taxon>Marinobacter</taxon>
    </lineage>
</organism>
<comment type="caution">
    <text evidence="2">The sequence shown here is derived from an EMBL/GenBank/DDBJ whole genome shotgun (WGS) entry which is preliminary data.</text>
</comment>
<keyword evidence="3" id="KW-1185">Reference proteome</keyword>
<feature type="transmembrane region" description="Helical" evidence="1">
    <location>
        <begin position="310"/>
        <end position="332"/>
    </location>
</feature>
<feature type="transmembrane region" description="Helical" evidence="1">
    <location>
        <begin position="109"/>
        <end position="128"/>
    </location>
</feature>
<evidence type="ECO:0000313" key="3">
    <source>
        <dbReference type="Proteomes" id="UP001596055"/>
    </source>
</evidence>
<name>A0ABW0RUN9_9GAMM</name>
<proteinExistence type="predicted"/>
<keyword evidence="1" id="KW-0472">Membrane</keyword>
<evidence type="ECO:0000256" key="1">
    <source>
        <dbReference type="SAM" id="Phobius"/>
    </source>
</evidence>
<gene>
    <name evidence="2" type="ORF">ACFPQA_16570</name>
</gene>
<feature type="transmembrane region" description="Helical" evidence="1">
    <location>
        <begin position="179"/>
        <end position="198"/>
    </location>
</feature>
<accession>A0ABW0RUN9</accession>
<feature type="transmembrane region" description="Helical" evidence="1">
    <location>
        <begin position="254"/>
        <end position="273"/>
    </location>
</feature>
<dbReference type="EMBL" id="JBHSNL010000006">
    <property type="protein sequence ID" value="MFC5546682.1"/>
    <property type="molecule type" value="Genomic_DNA"/>
</dbReference>